<evidence type="ECO:0000256" key="1">
    <source>
        <dbReference type="SAM" id="Phobius"/>
    </source>
</evidence>
<keyword evidence="1" id="KW-0812">Transmembrane</keyword>
<keyword evidence="3" id="KW-1185">Reference proteome</keyword>
<organism evidence="2 3">
    <name type="scientific">Sphingomonas aerophila</name>
    <dbReference type="NCBI Taxonomy" id="1344948"/>
    <lineage>
        <taxon>Bacteria</taxon>
        <taxon>Pseudomonadati</taxon>
        <taxon>Pseudomonadota</taxon>
        <taxon>Alphaproteobacteria</taxon>
        <taxon>Sphingomonadales</taxon>
        <taxon>Sphingomonadaceae</taxon>
        <taxon>Sphingomonas</taxon>
    </lineage>
</organism>
<accession>A0A7W9ETN4</accession>
<name>A0A7W9ETN4_9SPHN</name>
<evidence type="ECO:0000313" key="2">
    <source>
        <dbReference type="EMBL" id="MBB5714321.1"/>
    </source>
</evidence>
<protein>
    <submittedName>
        <fullName evidence="2">Uncharacterized protein</fullName>
    </submittedName>
</protein>
<dbReference type="Proteomes" id="UP000546200">
    <property type="component" value="Unassembled WGS sequence"/>
</dbReference>
<sequence>MSDDPAVGPTTLGRSFLAGLLRPSALGLGTTLIVTLALFAALSQITAEQVQRLAGWMGGDRTSQSIDVYLVTSRALGLAMSRTREPSLVLLGGSTTRESFDERLASQLLGFGASGHRVTNLSGSGQTIIESVALADMLPPQFRGVVVLGVNPIRLGKANDPESVLHPRYGVSSPFMAEQARRLGVRPDPITGRFAIDQRAFLHRMWGDLTANPGTLMRAREENPRRHWYYDK</sequence>
<reference evidence="2 3" key="1">
    <citation type="submission" date="2020-08" db="EMBL/GenBank/DDBJ databases">
        <title>Genomic Encyclopedia of Type Strains, Phase IV (KMG-IV): sequencing the most valuable type-strain genomes for metagenomic binning, comparative biology and taxonomic classification.</title>
        <authorList>
            <person name="Goeker M."/>
        </authorList>
    </citation>
    <scope>NUCLEOTIDE SEQUENCE [LARGE SCALE GENOMIC DNA]</scope>
    <source>
        <strain evidence="2 3">DSM 100044</strain>
    </source>
</reference>
<dbReference type="EMBL" id="JACIJK010000003">
    <property type="protein sequence ID" value="MBB5714321.1"/>
    <property type="molecule type" value="Genomic_DNA"/>
</dbReference>
<evidence type="ECO:0000313" key="3">
    <source>
        <dbReference type="Proteomes" id="UP000546200"/>
    </source>
</evidence>
<dbReference type="RefSeq" id="WP_184055536.1">
    <property type="nucleotide sequence ID" value="NZ_JACIJK010000003.1"/>
</dbReference>
<gene>
    <name evidence="2" type="ORF">FHS94_001152</name>
</gene>
<keyword evidence="1" id="KW-0472">Membrane</keyword>
<keyword evidence="1" id="KW-1133">Transmembrane helix</keyword>
<proteinExistence type="predicted"/>
<comment type="caution">
    <text evidence="2">The sequence shown here is derived from an EMBL/GenBank/DDBJ whole genome shotgun (WGS) entry which is preliminary data.</text>
</comment>
<feature type="transmembrane region" description="Helical" evidence="1">
    <location>
        <begin position="20"/>
        <end position="42"/>
    </location>
</feature>
<dbReference type="AlphaFoldDB" id="A0A7W9ETN4"/>